<dbReference type="STRING" id="1076935.U4LGY6"/>
<feature type="domain" description="BAH" evidence="10">
    <location>
        <begin position="423"/>
        <end position="555"/>
    </location>
</feature>
<dbReference type="GO" id="GO:0044027">
    <property type="term" value="P:negative regulation of gene expression via chromosomal CpG island methylation"/>
    <property type="evidence" value="ECO:0007669"/>
    <property type="project" value="TreeGrafter"/>
</dbReference>
<dbReference type="PANTHER" id="PTHR10629:SF54">
    <property type="entry name" value="DNA METHYLTRANSFERASE DIM-2"/>
    <property type="match status" value="1"/>
</dbReference>
<dbReference type="PROSITE" id="PS00094">
    <property type="entry name" value="C5_MTASE_1"/>
    <property type="match status" value="1"/>
</dbReference>
<evidence type="ECO:0000256" key="5">
    <source>
        <dbReference type="ARBA" id="ARBA00022691"/>
    </source>
</evidence>
<evidence type="ECO:0000256" key="6">
    <source>
        <dbReference type="ARBA" id="ARBA00023125"/>
    </source>
</evidence>
<keyword evidence="4 8" id="KW-0808">Transferase</keyword>
<dbReference type="Gene3D" id="3.40.50.150">
    <property type="entry name" value="Vaccinia Virus protein VP39"/>
    <property type="match status" value="1"/>
</dbReference>
<comment type="subcellular location">
    <subcellularLocation>
        <location evidence="1">Nucleus</location>
    </subcellularLocation>
</comment>
<dbReference type="Gene3D" id="2.30.30.490">
    <property type="match status" value="1"/>
</dbReference>
<dbReference type="GO" id="GO:0003677">
    <property type="term" value="F:DNA binding"/>
    <property type="evidence" value="ECO:0007669"/>
    <property type="project" value="UniProtKB-KW"/>
</dbReference>
<dbReference type="SMART" id="SM00439">
    <property type="entry name" value="BAH"/>
    <property type="match status" value="1"/>
</dbReference>
<proteinExistence type="inferred from homology"/>
<dbReference type="Pfam" id="PF25423">
    <property type="entry name" value="DUF7893"/>
    <property type="match status" value="1"/>
</dbReference>
<dbReference type="InterPro" id="IPR057215">
    <property type="entry name" value="DUF7893"/>
</dbReference>
<dbReference type="GO" id="GO:0005634">
    <property type="term" value="C:nucleus"/>
    <property type="evidence" value="ECO:0007669"/>
    <property type="project" value="UniProtKB-SubCell"/>
</dbReference>
<evidence type="ECO:0000256" key="9">
    <source>
        <dbReference type="SAM" id="MobiDB-lite"/>
    </source>
</evidence>
<dbReference type="PANTHER" id="PTHR10629">
    <property type="entry name" value="CYTOSINE-SPECIFIC METHYLTRANSFERASE"/>
    <property type="match status" value="1"/>
</dbReference>
<dbReference type="InterPro" id="IPR018117">
    <property type="entry name" value="C5_DNA_meth_AS"/>
</dbReference>
<evidence type="ECO:0000256" key="7">
    <source>
        <dbReference type="ARBA" id="ARBA00023242"/>
    </source>
</evidence>
<evidence type="ECO:0000313" key="11">
    <source>
        <dbReference type="EMBL" id="CCX15578.1"/>
    </source>
</evidence>
<evidence type="ECO:0000256" key="3">
    <source>
        <dbReference type="ARBA" id="ARBA00022603"/>
    </source>
</evidence>
<keyword evidence="12" id="KW-1185">Reference proteome</keyword>
<dbReference type="Pfam" id="PF01426">
    <property type="entry name" value="BAH"/>
    <property type="match status" value="1"/>
</dbReference>
<keyword evidence="7" id="KW-0539">Nucleus</keyword>
<sequence length="1128" mass="127824">MFPISSLDEEQSSEPQSALAHVEVSSDSETLTPDSSHSPPVTDHNNASTKVEDSGRPMKFRRGATAQPLYEDKGIGIKRALRSTNPETRGKRKLSNIEVAMPKPIFPKSVYELCRPPVSVYTENEVLDEYLTCDNYFGNVSDVQFLTFMLDDFIVYMPQQFNNGNICRNPLEMIKLSALNVAYHMDTPFLVDGFIGNSHGDKRYVKGIRITNVSVDYSEDFGRPKIWVQSHSLTSEKCAVWYELRTPSAIYRQYYEPFLWIATLGIYFFAYINDPSGPGSECCLENFRLGFRTWLDNHFQNRKRQDGDDIYHESWLAQVNNAMDFRQYVSAHHEWLWHELNGIRDLGFHNADIPLWSEICTLNAIPRGYEGQDEEDVVTTPYVYSIFEKMYGPYLKKVVVPQRMHAVEIPVRRQKLFEEEQHYVPDVGDVVAIAADGNGYWSNKQRQHGIPGISQWSHGYWFGWVKRIHNDEVKIIWLYGPEDTILDPDAYPWPNELFFSDHCNCIDGSAVLSISDISGKVDVVFRPPNENSLPKNRFFVRQRYRTRNPAFLSLQISDLAEIIQSPQATCLGEDDSMSQHQKTQRRHSPGDTILYAPTEGNLLEPAVVVKYNDDVCSVKIRRLIRQSTITPEAKPNEVIFTDSFEDIPSSTVARRCYIRVFAPDAPIEVPYNRNGTGDCFYIRTDQPPSHESLHQGYKHNTPISKPLMRGLDLFCGGGNFGRGLEEGGVVKMKWAVDFDGGPLHTYRANMANVNDTKLYLGSVNNYLQSAILGEYSEERGIPRPGEVDVICAGSPCQGFSMSNHRRHEEKSLRKSALVCSLATAVDVYRPKYVLLENVTAIAWDRTKSDGTVENTYATFLSAMVGMGYQSETFVCDAWSHGNAQKRSRVILALTKRGDKPLSRPPRSHCHPVEYQQNRLIGRSEHKFNARELDGMCPFPPMTMRDAYKHLPDIGDGHVMLPILYPDHLSVSRYNATIRQLMTQIPRHLPDGSNSLRGGILAGYVFRGLWSQLNVEGGEDDEERNSKTVVALENKSCKSFTRTRFNGLCPTVQTAQNPRCIMARGVTLHPEQHRVLSLEELKIAQGFPDDEILLGPPSLRLHVIGNSVARGVSLALGIALREAYLAEED</sequence>
<name>U4LGY6_PYROM</name>
<keyword evidence="6" id="KW-0238">DNA-binding</keyword>
<dbReference type="InterPro" id="IPR029063">
    <property type="entry name" value="SAM-dependent_MTases_sf"/>
</dbReference>
<gene>
    <name evidence="11" type="ORF">PCON_01959</name>
</gene>
<dbReference type="GO" id="GO:0032259">
    <property type="term" value="P:methylation"/>
    <property type="evidence" value="ECO:0007669"/>
    <property type="project" value="UniProtKB-KW"/>
</dbReference>
<dbReference type="EC" id="2.1.1.37" evidence="2"/>
<feature type="region of interest" description="Disordered" evidence="9">
    <location>
        <begin position="571"/>
        <end position="590"/>
    </location>
</feature>
<dbReference type="PROSITE" id="PS51038">
    <property type="entry name" value="BAH"/>
    <property type="match status" value="1"/>
</dbReference>
<dbReference type="OrthoDB" id="5376140at2759"/>
<evidence type="ECO:0000256" key="2">
    <source>
        <dbReference type="ARBA" id="ARBA00011975"/>
    </source>
</evidence>
<dbReference type="Proteomes" id="UP000018144">
    <property type="component" value="Unassembled WGS sequence"/>
</dbReference>
<dbReference type="eggNOG" id="ENOG502QPKK">
    <property type="taxonomic scope" value="Eukaryota"/>
</dbReference>
<feature type="active site" evidence="8">
    <location>
        <position position="796"/>
    </location>
</feature>
<dbReference type="InterPro" id="IPR001025">
    <property type="entry name" value="BAH_dom"/>
</dbReference>
<evidence type="ECO:0000256" key="8">
    <source>
        <dbReference type="PROSITE-ProRule" id="PRU01016"/>
    </source>
</evidence>
<dbReference type="EMBL" id="HF936206">
    <property type="protein sequence ID" value="CCX15578.1"/>
    <property type="molecule type" value="Genomic_DNA"/>
</dbReference>
<dbReference type="PRINTS" id="PR00105">
    <property type="entry name" value="C5METTRFRASE"/>
</dbReference>
<organism evidence="11 12">
    <name type="scientific">Pyronema omphalodes (strain CBS 100304)</name>
    <name type="common">Pyronema confluens</name>
    <dbReference type="NCBI Taxonomy" id="1076935"/>
    <lineage>
        <taxon>Eukaryota</taxon>
        <taxon>Fungi</taxon>
        <taxon>Dikarya</taxon>
        <taxon>Ascomycota</taxon>
        <taxon>Pezizomycotina</taxon>
        <taxon>Pezizomycetes</taxon>
        <taxon>Pezizales</taxon>
        <taxon>Pyronemataceae</taxon>
        <taxon>Pyronema</taxon>
    </lineage>
</organism>
<dbReference type="AlphaFoldDB" id="U4LGY6"/>
<dbReference type="OMA" id="ANDCNAR"/>
<dbReference type="SUPFAM" id="SSF53335">
    <property type="entry name" value="S-adenosyl-L-methionine-dependent methyltransferases"/>
    <property type="match status" value="1"/>
</dbReference>
<evidence type="ECO:0000256" key="4">
    <source>
        <dbReference type="ARBA" id="ARBA00022679"/>
    </source>
</evidence>
<dbReference type="PROSITE" id="PS51679">
    <property type="entry name" value="SAM_MT_C5"/>
    <property type="match status" value="1"/>
</dbReference>
<reference evidence="11 12" key="1">
    <citation type="journal article" date="2013" name="PLoS Genet.">
        <title>The genome and development-dependent transcriptomes of Pyronema confluens: a window into fungal evolution.</title>
        <authorList>
            <person name="Traeger S."/>
            <person name="Altegoer F."/>
            <person name="Freitag M."/>
            <person name="Gabaldon T."/>
            <person name="Kempken F."/>
            <person name="Kumar A."/>
            <person name="Marcet-Houben M."/>
            <person name="Poggeler S."/>
            <person name="Stajich J.E."/>
            <person name="Nowrousian M."/>
        </authorList>
    </citation>
    <scope>NUCLEOTIDE SEQUENCE [LARGE SCALE GENOMIC DNA]</scope>
    <source>
        <strain evidence="12">CBS 100304</strain>
        <tissue evidence="11">Vegetative mycelium</tissue>
    </source>
</reference>
<dbReference type="InterPro" id="IPR050390">
    <property type="entry name" value="C5-Methyltransferase"/>
</dbReference>
<dbReference type="InterPro" id="IPR043151">
    <property type="entry name" value="BAH_sf"/>
</dbReference>
<protein>
    <recommendedName>
        <fullName evidence="2">DNA (cytosine-5-)-methyltransferase</fullName>
        <ecNumber evidence="2">2.1.1.37</ecNumber>
    </recommendedName>
</protein>
<feature type="compositionally biased region" description="Polar residues" evidence="9">
    <location>
        <begin position="25"/>
        <end position="49"/>
    </location>
</feature>
<dbReference type="GO" id="GO:0003682">
    <property type="term" value="F:chromatin binding"/>
    <property type="evidence" value="ECO:0007669"/>
    <property type="project" value="InterPro"/>
</dbReference>
<evidence type="ECO:0000313" key="12">
    <source>
        <dbReference type="Proteomes" id="UP000018144"/>
    </source>
</evidence>
<keyword evidence="3 8" id="KW-0489">Methyltransferase</keyword>
<evidence type="ECO:0000259" key="10">
    <source>
        <dbReference type="PROSITE" id="PS51038"/>
    </source>
</evidence>
<dbReference type="Pfam" id="PF00145">
    <property type="entry name" value="DNA_methylase"/>
    <property type="match status" value="1"/>
</dbReference>
<dbReference type="Gene3D" id="3.90.120.10">
    <property type="entry name" value="DNA Methylase, subunit A, domain 2"/>
    <property type="match status" value="1"/>
</dbReference>
<dbReference type="GO" id="GO:0003886">
    <property type="term" value="F:DNA (cytosine-5-)-methyltransferase activity"/>
    <property type="evidence" value="ECO:0007669"/>
    <property type="project" value="UniProtKB-EC"/>
</dbReference>
<keyword evidence="5 8" id="KW-0949">S-adenosyl-L-methionine</keyword>
<feature type="region of interest" description="Disordered" evidence="9">
    <location>
        <begin position="1"/>
        <end position="65"/>
    </location>
</feature>
<dbReference type="InterPro" id="IPR001525">
    <property type="entry name" value="C5_MeTfrase"/>
</dbReference>
<comment type="similarity">
    <text evidence="8">Belongs to the class I-like SAM-binding methyltransferase superfamily. C5-methyltransferase family.</text>
</comment>
<accession>U4LGY6</accession>
<evidence type="ECO:0000256" key="1">
    <source>
        <dbReference type="ARBA" id="ARBA00004123"/>
    </source>
</evidence>